<dbReference type="Gene3D" id="2.60.120.260">
    <property type="entry name" value="Galactose-binding domain-like"/>
    <property type="match status" value="1"/>
</dbReference>
<comment type="caution">
    <text evidence="1">The sequence shown here is derived from an EMBL/GenBank/DDBJ whole genome shotgun (WGS) entry which is preliminary data.</text>
</comment>
<feature type="non-terminal residue" evidence="1">
    <location>
        <position position="1"/>
    </location>
</feature>
<evidence type="ECO:0000313" key="2">
    <source>
        <dbReference type="Proteomes" id="UP000051035"/>
    </source>
</evidence>
<dbReference type="AlphaFoldDB" id="A0A0S8JIB0"/>
<sequence>SEAYPGRAYDGGIVEITIDGGANWIEVEPEGGYPYTSRGTTGPFPVGTPLYSGAYDWSEAVFDLSDYMGAVRLRFRFGSDQGVVREGWHIDDVEVSAPQIATVELAPDVTIVPRGGVLSYTATVTNLTTQMQSFYARTLVQLPGGGTRYLLGPVPVTLQPSEVLVVPVSHNVPMIAPLGEYGYTAQIGTPPNNLIDDDTFLFTVVEE</sequence>
<reference evidence="1 2" key="1">
    <citation type="journal article" date="2015" name="Microbiome">
        <title>Genomic resolution of linkages in carbon, nitrogen, and sulfur cycling among widespread estuary sediment bacteria.</title>
        <authorList>
            <person name="Baker B.J."/>
            <person name="Lazar C.S."/>
            <person name="Teske A.P."/>
            <person name="Dick G.J."/>
        </authorList>
    </citation>
    <scope>NUCLEOTIDE SEQUENCE [LARGE SCALE GENOMIC DNA]</scope>
    <source>
        <strain evidence="1">SM1_40</strain>
    </source>
</reference>
<dbReference type="Pfam" id="PF20773">
    <property type="entry name" value="InhA-like_MAM"/>
    <property type="match status" value="1"/>
</dbReference>
<evidence type="ECO:0000313" key="1">
    <source>
        <dbReference type="EMBL" id="KPL08493.1"/>
    </source>
</evidence>
<dbReference type="EMBL" id="LJVA01000105">
    <property type="protein sequence ID" value="KPL08493.1"/>
    <property type="molecule type" value="Genomic_DNA"/>
</dbReference>
<dbReference type="Proteomes" id="UP000051035">
    <property type="component" value="Unassembled WGS sequence"/>
</dbReference>
<organism evidence="1 2">
    <name type="scientific">candidate division TA06 bacterium SM1_40</name>
    <dbReference type="NCBI Taxonomy" id="1703773"/>
    <lineage>
        <taxon>Bacteria</taxon>
        <taxon>Bacteria division TA06</taxon>
    </lineage>
</organism>
<proteinExistence type="predicted"/>
<gene>
    <name evidence="1" type="ORF">AMJ71_08275</name>
</gene>
<name>A0A0S8JIB0_UNCT6</name>
<protein>
    <submittedName>
        <fullName evidence="1">Uncharacterized protein</fullName>
    </submittedName>
</protein>
<accession>A0A0S8JIB0</accession>